<evidence type="ECO:0000256" key="1">
    <source>
        <dbReference type="SAM" id="SignalP"/>
    </source>
</evidence>
<feature type="chain" id="PRO_5046743890" description="DUF676 domain-containing protein" evidence="1">
    <location>
        <begin position="27"/>
        <end position="305"/>
    </location>
</feature>
<dbReference type="EMBL" id="JASAOF010000002">
    <property type="protein sequence ID" value="MDI2028179.1"/>
    <property type="molecule type" value="Genomic_DNA"/>
</dbReference>
<organism evidence="3 4">
    <name type="scientific">Saccharopolyspora ipomoeae</name>
    <dbReference type="NCBI Taxonomy" id="3042027"/>
    <lineage>
        <taxon>Bacteria</taxon>
        <taxon>Bacillati</taxon>
        <taxon>Actinomycetota</taxon>
        <taxon>Actinomycetes</taxon>
        <taxon>Pseudonocardiales</taxon>
        <taxon>Pseudonocardiaceae</taxon>
        <taxon>Saccharopolyspora</taxon>
    </lineage>
</organism>
<dbReference type="InterPro" id="IPR007751">
    <property type="entry name" value="DUF676_lipase-like"/>
</dbReference>
<dbReference type="Pfam" id="PF05057">
    <property type="entry name" value="DUF676"/>
    <property type="match status" value="1"/>
</dbReference>
<dbReference type="InterPro" id="IPR029058">
    <property type="entry name" value="AB_hydrolase_fold"/>
</dbReference>
<feature type="domain" description="DUF676" evidence="2">
    <location>
        <begin position="124"/>
        <end position="191"/>
    </location>
</feature>
<evidence type="ECO:0000313" key="3">
    <source>
        <dbReference type="EMBL" id="MDI2028179.1"/>
    </source>
</evidence>
<dbReference type="RefSeq" id="WP_281454544.1">
    <property type="nucleotide sequence ID" value="NZ_JASAOF010000002.1"/>
</dbReference>
<proteinExistence type="predicted"/>
<keyword evidence="1" id="KW-0732">Signal</keyword>
<evidence type="ECO:0000259" key="2">
    <source>
        <dbReference type="Pfam" id="PF05057"/>
    </source>
</evidence>
<keyword evidence="4" id="KW-1185">Reference proteome</keyword>
<dbReference type="SUPFAM" id="SSF53474">
    <property type="entry name" value="alpha/beta-Hydrolases"/>
    <property type="match status" value="1"/>
</dbReference>
<gene>
    <name evidence="3" type="ORF">QFW96_06140</name>
</gene>
<reference evidence="3 4" key="1">
    <citation type="submission" date="2023-04" db="EMBL/GenBank/DDBJ databases">
        <title>Draft genome sequence of Saccharopolyspora sp. TS4A08 isolated from sweet potato rhizospheric soil.</title>
        <authorList>
            <person name="Suksaard P."/>
            <person name="Duangmal K."/>
        </authorList>
    </citation>
    <scope>NUCLEOTIDE SEQUENCE [LARGE SCALE GENOMIC DNA]</scope>
    <source>
        <strain evidence="3 4">TS4A08</strain>
    </source>
</reference>
<accession>A0ABT6PJP6</accession>
<protein>
    <recommendedName>
        <fullName evidence="2">DUF676 domain-containing protein</fullName>
    </recommendedName>
</protein>
<name>A0ABT6PJP6_9PSEU</name>
<dbReference type="Proteomes" id="UP001237595">
    <property type="component" value="Unassembled WGS sequence"/>
</dbReference>
<feature type="signal peptide" evidence="1">
    <location>
        <begin position="1"/>
        <end position="26"/>
    </location>
</feature>
<comment type="caution">
    <text evidence="3">The sequence shown here is derived from an EMBL/GenBank/DDBJ whole genome shotgun (WGS) entry which is preliminary data.</text>
</comment>
<sequence length="305" mass="33244">MKRTTRSAIITVVAGIIGATLTGTSAAQPAAADQNPVYFVHGWGGPKDCDETWGNAVDYFADEQGMQPSKLYLLRYYDGDYESKNCRDGVNYPDISNDGNNDGTRDTRIKHVAAAFAHQLASHDGEKIDIVAHSMGGLVTRVALLGTAQGWDGFPKDADGSPADLNVDDVVTLGTPHQGVSHSGPDDTQWKSMLPDSEFMRVLHLPENRLSEPWAQSVDWSFAGSNEDETVKGESAIDIDYRANHKYLYLGGNQLKVTHGTIRTETGGDHHFNLRHVHNGGNPTDTTEGRSPVALAWRAITDKDR</sequence>
<dbReference type="Gene3D" id="3.40.50.1820">
    <property type="entry name" value="alpha/beta hydrolase"/>
    <property type="match status" value="1"/>
</dbReference>
<evidence type="ECO:0000313" key="4">
    <source>
        <dbReference type="Proteomes" id="UP001237595"/>
    </source>
</evidence>